<dbReference type="EMBL" id="MU003504">
    <property type="protein sequence ID" value="KAF2471677.1"/>
    <property type="molecule type" value="Genomic_DNA"/>
</dbReference>
<protein>
    <submittedName>
        <fullName evidence="1">Uncharacterized protein</fullName>
    </submittedName>
</protein>
<reference evidence="1" key="1">
    <citation type="journal article" date="2020" name="Stud. Mycol.">
        <title>101 Dothideomycetes genomes: a test case for predicting lifestyles and emergence of pathogens.</title>
        <authorList>
            <person name="Haridas S."/>
            <person name="Albert R."/>
            <person name="Binder M."/>
            <person name="Bloem J."/>
            <person name="Labutti K."/>
            <person name="Salamov A."/>
            <person name="Andreopoulos B."/>
            <person name="Baker S."/>
            <person name="Barry K."/>
            <person name="Bills G."/>
            <person name="Bluhm B."/>
            <person name="Cannon C."/>
            <person name="Castanera R."/>
            <person name="Culley D."/>
            <person name="Daum C."/>
            <person name="Ezra D."/>
            <person name="Gonzalez J."/>
            <person name="Henrissat B."/>
            <person name="Kuo A."/>
            <person name="Liang C."/>
            <person name="Lipzen A."/>
            <person name="Lutzoni F."/>
            <person name="Magnuson J."/>
            <person name="Mondo S."/>
            <person name="Nolan M."/>
            <person name="Ohm R."/>
            <person name="Pangilinan J."/>
            <person name="Park H.-J."/>
            <person name="Ramirez L."/>
            <person name="Alfaro M."/>
            <person name="Sun H."/>
            <person name="Tritt A."/>
            <person name="Yoshinaga Y."/>
            <person name="Zwiers L.-H."/>
            <person name="Turgeon B."/>
            <person name="Goodwin S."/>
            <person name="Spatafora J."/>
            <person name="Crous P."/>
            <person name="Grigoriev I."/>
        </authorList>
    </citation>
    <scope>NUCLEOTIDE SEQUENCE</scope>
    <source>
        <strain evidence="1">ATCC 200398</strain>
    </source>
</reference>
<organism evidence="1 2">
    <name type="scientific">Lindgomyces ingoldianus</name>
    <dbReference type="NCBI Taxonomy" id="673940"/>
    <lineage>
        <taxon>Eukaryota</taxon>
        <taxon>Fungi</taxon>
        <taxon>Dikarya</taxon>
        <taxon>Ascomycota</taxon>
        <taxon>Pezizomycotina</taxon>
        <taxon>Dothideomycetes</taxon>
        <taxon>Pleosporomycetidae</taxon>
        <taxon>Pleosporales</taxon>
        <taxon>Lindgomycetaceae</taxon>
        <taxon>Lindgomyces</taxon>
    </lineage>
</organism>
<proteinExistence type="predicted"/>
<name>A0ACB6QXY3_9PLEO</name>
<evidence type="ECO:0000313" key="2">
    <source>
        <dbReference type="Proteomes" id="UP000799755"/>
    </source>
</evidence>
<comment type="caution">
    <text evidence="1">The sequence shown here is derived from an EMBL/GenBank/DDBJ whole genome shotgun (WGS) entry which is preliminary data.</text>
</comment>
<evidence type="ECO:0000313" key="1">
    <source>
        <dbReference type="EMBL" id="KAF2471677.1"/>
    </source>
</evidence>
<accession>A0ACB6QXY3</accession>
<gene>
    <name evidence="1" type="ORF">BDR25DRAFT_342371</name>
</gene>
<dbReference type="Proteomes" id="UP000799755">
    <property type="component" value="Unassembled WGS sequence"/>
</dbReference>
<keyword evidence="2" id="KW-1185">Reference proteome</keyword>
<sequence>MSSKNWQFVSTNGGGKADDEQSRRIIRENAMRDFRRSERLARMKEFEKQKQAQSGTEHASTHRDADAMANRNREQQAHHDQEVVLRGCFDRSWEIMSLKGPGLGFDPFTSTVLPDHHDSQQLFHHFVHRIAPKLQPVGSNLSRISINYFLARQILEDSGLLSTVLFHAGLHTDALSGKLWSAPTLYHHGETVRILNERLRSPQNAISDSSVAMVGFLAASGNITGDTQSDMAHTQALQDMIRMRGGLSNLGWQGVLAMLLLVGDSIRATISDSRPNLSAPDIRSNRLVAELPPSILQPAPPTIDTASLGREIRTMMGIITPLASTQLRLLKDPSTTISSVLSLTDLIVAVEHRLFNIKVPSPFPPEPQALLYDSARLALTICMSCNFRDFRPLSATLMGLQKRLMPILKSLESLYGDMTDTHQRRMLLWILWVGGIASVNQEWYAKRISVLMLELGLAEVEELRNCFREFVWSPRMDDQFSYSLWELVQSKMTLSKID</sequence>